<feature type="region of interest" description="Disordered" evidence="1">
    <location>
        <begin position="71"/>
        <end position="100"/>
    </location>
</feature>
<reference evidence="2 3" key="1">
    <citation type="journal article" date="2005" name="Nature">
        <title>The map-based sequence of the rice genome.</title>
        <authorList>
            <consortium name="International rice genome sequencing project (IRGSP)"/>
            <person name="Matsumoto T."/>
            <person name="Wu J."/>
            <person name="Kanamori H."/>
            <person name="Katayose Y."/>
            <person name="Fujisawa M."/>
            <person name="Namiki N."/>
            <person name="Mizuno H."/>
            <person name="Yamamoto K."/>
            <person name="Antonio B.A."/>
            <person name="Baba T."/>
            <person name="Sakata K."/>
            <person name="Nagamura Y."/>
            <person name="Aoki H."/>
            <person name="Arikawa K."/>
            <person name="Arita K."/>
            <person name="Bito T."/>
            <person name="Chiden Y."/>
            <person name="Fujitsuka N."/>
            <person name="Fukunaka R."/>
            <person name="Hamada M."/>
            <person name="Harada C."/>
            <person name="Hayashi A."/>
            <person name="Hijishita S."/>
            <person name="Honda M."/>
            <person name="Hosokawa S."/>
            <person name="Ichikawa Y."/>
            <person name="Idonuma A."/>
            <person name="Iijima M."/>
            <person name="Ikeda M."/>
            <person name="Ikeno M."/>
            <person name="Ito K."/>
            <person name="Ito S."/>
            <person name="Ito T."/>
            <person name="Ito Y."/>
            <person name="Ito Y."/>
            <person name="Iwabuchi A."/>
            <person name="Kamiya K."/>
            <person name="Karasawa W."/>
            <person name="Kurita K."/>
            <person name="Katagiri S."/>
            <person name="Kikuta A."/>
            <person name="Kobayashi H."/>
            <person name="Kobayashi N."/>
            <person name="Machita K."/>
            <person name="Maehara T."/>
            <person name="Masukawa M."/>
            <person name="Mizubayashi T."/>
            <person name="Mukai Y."/>
            <person name="Nagasaki H."/>
            <person name="Nagata Y."/>
            <person name="Naito S."/>
            <person name="Nakashima M."/>
            <person name="Nakama Y."/>
            <person name="Nakamichi Y."/>
            <person name="Nakamura M."/>
            <person name="Meguro A."/>
            <person name="Negishi M."/>
            <person name="Ohta I."/>
            <person name="Ohta T."/>
            <person name="Okamoto M."/>
            <person name="Ono N."/>
            <person name="Saji S."/>
            <person name="Sakaguchi M."/>
            <person name="Sakai K."/>
            <person name="Shibata M."/>
            <person name="Shimokawa T."/>
            <person name="Song J."/>
            <person name="Takazaki Y."/>
            <person name="Terasawa K."/>
            <person name="Tsugane M."/>
            <person name="Tsuji K."/>
            <person name="Ueda S."/>
            <person name="Waki K."/>
            <person name="Yamagata H."/>
            <person name="Yamamoto M."/>
            <person name="Yamamoto S."/>
            <person name="Yamane H."/>
            <person name="Yoshiki S."/>
            <person name="Yoshihara R."/>
            <person name="Yukawa K."/>
            <person name="Zhong H."/>
            <person name="Yano M."/>
            <person name="Yuan Q."/>
            <person name="Ouyang S."/>
            <person name="Liu J."/>
            <person name="Jones K.M."/>
            <person name="Gansberger K."/>
            <person name="Moffat K."/>
            <person name="Hill J."/>
            <person name="Bera J."/>
            <person name="Fadrosh D."/>
            <person name="Jin S."/>
            <person name="Johri S."/>
            <person name="Kim M."/>
            <person name="Overton L."/>
            <person name="Reardon M."/>
            <person name="Tsitrin T."/>
            <person name="Vuong H."/>
            <person name="Weaver B."/>
            <person name="Ciecko A."/>
            <person name="Tallon L."/>
            <person name="Jackson J."/>
            <person name="Pai G."/>
            <person name="Aken S.V."/>
            <person name="Utterback T."/>
            <person name="Reidmuller S."/>
            <person name="Feldblyum T."/>
            <person name="Hsiao J."/>
            <person name="Zismann V."/>
            <person name="Iobst S."/>
            <person name="de Vazeille A.R."/>
            <person name="Buell C.R."/>
            <person name="Ying K."/>
            <person name="Li Y."/>
            <person name="Lu T."/>
            <person name="Huang Y."/>
            <person name="Zhao Q."/>
            <person name="Feng Q."/>
            <person name="Zhang L."/>
            <person name="Zhu J."/>
            <person name="Weng Q."/>
            <person name="Mu J."/>
            <person name="Lu Y."/>
            <person name="Fan D."/>
            <person name="Liu Y."/>
            <person name="Guan J."/>
            <person name="Zhang Y."/>
            <person name="Yu S."/>
            <person name="Liu X."/>
            <person name="Zhang Y."/>
            <person name="Hong G."/>
            <person name="Han B."/>
            <person name="Choisne N."/>
            <person name="Demange N."/>
            <person name="Orjeda G."/>
            <person name="Samain S."/>
            <person name="Cattolico L."/>
            <person name="Pelletier E."/>
            <person name="Couloux A."/>
            <person name="Segurens B."/>
            <person name="Wincker P."/>
            <person name="D'Hont A."/>
            <person name="Scarpelli C."/>
            <person name="Weissenbach J."/>
            <person name="Salanoubat M."/>
            <person name="Quetier F."/>
            <person name="Yu Y."/>
            <person name="Kim H.R."/>
            <person name="Rambo T."/>
            <person name="Currie J."/>
            <person name="Collura K."/>
            <person name="Luo M."/>
            <person name="Yang T."/>
            <person name="Ammiraju J.S.S."/>
            <person name="Engler F."/>
            <person name="Soderlund C."/>
            <person name="Wing R.A."/>
            <person name="Palmer L.E."/>
            <person name="de la Bastide M."/>
            <person name="Spiegel L."/>
            <person name="Nascimento L."/>
            <person name="Zutavern T."/>
            <person name="O'Shaughnessy A."/>
            <person name="Dike S."/>
            <person name="Dedhia N."/>
            <person name="Preston R."/>
            <person name="Balija V."/>
            <person name="McCombie W.R."/>
            <person name="Chow T."/>
            <person name="Chen H."/>
            <person name="Chung M."/>
            <person name="Chen C."/>
            <person name="Shaw J."/>
            <person name="Wu H."/>
            <person name="Hsiao K."/>
            <person name="Chao Y."/>
            <person name="Chu M."/>
            <person name="Cheng C."/>
            <person name="Hour A."/>
            <person name="Lee P."/>
            <person name="Lin S."/>
            <person name="Lin Y."/>
            <person name="Liou J."/>
            <person name="Liu S."/>
            <person name="Hsing Y."/>
            <person name="Raghuvanshi S."/>
            <person name="Mohanty A."/>
            <person name="Bharti A.K."/>
            <person name="Gaur A."/>
            <person name="Gupta V."/>
            <person name="Kumar D."/>
            <person name="Ravi V."/>
            <person name="Vij S."/>
            <person name="Kapur A."/>
            <person name="Khurana P."/>
            <person name="Khurana P."/>
            <person name="Khurana J.P."/>
            <person name="Tyagi A.K."/>
            <person name="Gaikwad K."/>
            <person name="Singh A."/>
            <person name="Dalal V."/>
            <person name="Srivastava S."/>
            <person name="Dixit A."/>
            <person name="Pal A.K."/>
            <person name="Ghazi I.A."/>
            <person name="Yadav M."/>
            <person name="Pandit A."/>
            <person name="Bhargava A."/>
            <person name="Sureshbabu K."/>
            <person name="Batra K."/>
            <person name="Sharma T.R."/>
            <person name="Mohapatra T."/>
            <person name="Singh N.K."/>
            <person name="Messing J."/>
            <person name="Nelson A.B."/>
            <person name="Fuks G."/>
            <person name="Kavchok S."/>
            <person name="Keizer G."/>
            <person name="Linton E."/>
            <person name="Llaca V."/>
            <person name="Song R."/>
            <person name="Tanyolac B."/>
            <person name="Young S."/>
            <person name="Ho-Il K."/>
            <person name="Hahn J.H."/>
            <person name="Sangsakoo G."/>
            <person name="Vanavichit A."/>
            <person name="de Mattos Luiz.A.T."/>
            <person name="Zimmer P.D."/>
            <person name="Malone G."/>
            <person name="Dellagostin O."/>
            <person name="de Oliveira A.C."/>
            <person name="Bevan M."/>
            <person name="Bancroft I."/>
            <person name="Minx P."/>
            <person name="Cordum H."/>
            <person name="Wilson R."/>
            <person name="Cheng Z."/>
            <person name="Jin W."/>
            <person name="Jiang J."/>
            <person name="Leong S.A."/>
            <person name="Iwama H."/>
            <person name="Gojobori T."/>
            <person name="Itoh T."/>
            <person name="Niimura Y."/>
            <person name="Fujii Y."/>
            <person name="Habara T."/>
            <person name="Sakai H."/>
            <person name="Sato Y."/>
            <person name="Wilson G."/>
            <person name="Kumar K."/>
            <person name="McCouch S."/>
            <person name="Juretic N."/>
            <person name="Hoen D."/>
            <person name="Wright S."/>
            <person name="Bruskiewich R."/>
            <person name="Bureau T."/>
            <person name="Miyao A."/>
            <person name="Hirochika H."/>
            <person name="Nishikawa T."/>
            <person name="Kadowaki K."/>
            <person name="Sugiura M."/>
            <person name="Burr B."/>
            <person name="Sasaki T."/>
        </authorList>
    </citation>
    <scope>NUCLEOTIDE SEQUENCE [LARGE SCALE GENOMIC DNA]</scope>
    <source>
        <strain evidence="3">cv. Nipponbare</strain>
    </source>
</reference>
<evidence type="ECO:0000313" key="2">
    <source>
        <dbReference type="EMBL" id="BAH93042.1"/>
    </source>
</evidence>
<evidence type="ECO:0000256" key="1">
    <source>
        <dbReference type="SAM" id="MobiDB-lite"/>
    </source>
</evidence>
<evidence type="ECO:0000313" key="3">
    <source>
        <dbReference type="Proteomes" id="UP000000763"/>
    </source>
</evidence>
<dbReference type="EMBL" id="AP008211">
    <property type="protein sequence ID" value="BAH93042.1"/>
    <property type="molecule type" value="Genomic_DNA"/>
</dbReference>
<accession>A0A0P0WK93</accession>
<dbReference type="Proteomes" id="UP000000763">
    <property type="component" value="Chromosome 5"/>
</dbReference>
<gene>
    <name evidence="2" type="ordered locus">Os05g0272300</name>
</gene>
<dbReference type="OMA" id="WSGTWGD"/>
<sequence>MASSAAESSGQLLPPVPPLLPLLSPAVAPCRLWHELPDRQQRESDEVVAHHVRVRDALRLHGAPDAHLAAVDGRDLTGSTAALAPRPGSRPNSEGMNLRTRPPPISLMAVMRLVWSGTWGDCTAVRR</sequence>
<dbReference type="KEGG" id="dosa:Os05g0272300"/>
<protein>
    <submittedName>
        <fullName evidence="2">Os05g0272300 protein</fullName>
    </submittedName>
</protein>
<name>A0A0P0WK93_ORYSJ</name>
<dbReference type="AlphaFoldDB" id="A0A0P0WK93"/>
<proteinExistence type="predicted"/>
<reference evidence="3" key="2">
    <citation type="journal article" date="2008" name="Nucleic Acids Res.">
        <title>The rice annotation project database (RAP-DB): 2008 update.</title>
        <authorList>
            <consortium name="The rice annotation project (RAP)"/>
        </authorList>
    </citation>
    <scope>GENOME REANNOTATION</scope>
    <source>
        <strain evidence="3">cv. Nipponbare</strain>
    </source>
</reference>
<dbReference type="Gramene" id="Os05t0272400-01">
    <property type="protein sequence ID" value="Os05t0272400-01"/>
    <property type="gene ID" value="Os05g0272400"/>
</dbReference>
<organism evidence="2 3">
    <name type="scientific">Oryza sativa subsp. japonica</name>
    <name type="common">Rice</name>
    <dbReference type="NCBI Taxonomy" id="39947"/>
    <lineage>
        <taxon>Eukaryota</taxon>
        <taxon>Viridiplantae</taxon>
        <taxon>Streptophyta</taxon>
        <taxon>Embryophyta</taxon>
        <taxon>Tracheophyta</taxon>
        <taxon>Spermatophyta</taxon>
        <taxon>Magnoliopsida</taxon>
        <taxon>Liliopsida</taxon>
        <taxon>Poales</taxon>
        <taxon>Poaceae</taxon>
        <taxon>BOP clade</taxon>
        <taxon>Oryzoideae</taxon>
        <taxon>Oryzeae</taxon>
        <taxon>Oryzinae</taxon>
        <taxon>Oryza</taxon>
        <taxon>Oryza sativa</taxon>
    </lineage>
</organism>